<feature type="domain" description="Enolase C-terminal TIM barrel" evidence="8">
    <location>
        <begin position="143"/>
        <end position="429"/>
    </location>
</feature>
<dbReference type="GO" id="GO:0004634">
    <property type="term" value="F:phosphopyruvate hydratase activity"/>
    <property type="evidence" value="ECO:0007669"/>
    <property type="project" value="UniProtKB-EC"/>
</dbReference>
<dbReference type="HAMAP" id="MF_00318">
    <property type="entry name" value="Enolase"/>
    <property type="match status" value="1"/>
</dbReference>
<dbReference type="SUPFAM" id="SSF54826">
    <property type="entry name" value="Enolase N-terminal domain-like"/>
    <property type="match status" value="1"/>
</dbReference>
<organism evidence="10">
    <name type="scientific">hydrothermal vent metagenome</name>
    <dbReference type="NCBI Taxonomy" id="652676"/>
    <lineage>
        <taxon>unclassified sequences</taxon>
        <taxon>metagenomes</taxon>
        <taxon>ecological metagenomes</taxon>
    </lineage>
</organism>
<dbReference type="InterPro" id="IPR020810">
    <property type="entry name" value="Enolase_C"/>
</dbReference>
<dbReference type="AlphaFoldDB" id="A0A160TUQ7"/>
<dbReference type="SFLD" id="SFLDF00002">
    <property type="entry name" value="enolase"/>
    <property type="match status" value="1"/>
</dbReference>
<dbReference type="GO" id="GO:0006096">
    <property type="term" value="P:glycolytic process"/>
    <property type="evidence" value="ECO:0007669"/>
    <property type="project" value="UniProtKB-UniPathway"/>
</dbReference>
<feature type="domain" description="Enolase N-terminal" evidence="9">
    <location>
        <begin position="5"/>
        <end position="135"/>
    </location>
</feature>
<comment type="pathway">
    <text evidence="2">Carbohydrate degradation; glycolysis; pyruvate from D-glyceraldehyde 3-phosphate: step 4/5.</text>
</comment>
<dbReference type="SFLD" id="SFLDS00001">
    <property type="entry name" value="Enolase"/>
    <property type="match status" value="1"/>
</dbReference>
<name>A0A160TUQ7_9ZZZZ</name>
<dbReference type="UniPathway" id="UPA00109">
    <property type="reaction ID" value="UER00187"/>
</dbReference>
<evidence type="ECO:0000256" key="2">
    <source>
        <dbReference type="ARBA" id="ARBA00005031"/>
    </source>
</evidence>
<dbReference type="Pfam" id="PF00113">
    <property type="entry name" value="Enolase_C"/>
    <property type="match status" value="1"/>
</dbReference>
<dbReference type="EC" id="4.2.1.11" evidence="4"/>
<dbReference type="SUPFAM" id="SSF51604">
    <property type="entry name" value="Enolase C-terminal domain-like"/>
    <property type="match status" value="1"/>
</dbReference>
<keyword evidence="5" id="KW-0460">Magnesium</keyword>
<dbReference type="InterPro" id="IPR020809">
    <property type="entry name" value="Enolase_CS"/>
</dbReference>
<dbReference type="PANTHER" id="PTHR11902">
    <property type="entry name" value="ENOLASE"/>
    <property type="match status" value="1"/>
</dbReference>
<dbReference type="CDD" id="cd03313">
    <property type="entry name" value="enolase"/>
    <property type="match status" value="1"/>
</dbReference>
<dbReference type="PIRSF" id="PIRSF001400">
    <property type="entry name" value="Enolase"/>
    <property type="match status" value="1"/>
</dbReference>
<evidence type="ECO:0000256" key="4">
    <source>
        <dbReference type="ARBA" id="ARBA00012058"/>
    </source>
</evidence>
<dbReference type="SMART" id="SM01192">
    <property type="entry name" value="Enolase_C"/>
    <property type="match status" value="1"/>
</dbReference>
<dbReference type="InterPro" id="IPR020811">
    <property type="entry name" value="Enolase_N"/>
</dbReference>
<dbReference type="Gene3D" id="3.20.20.120">
    <property type="entry name" value="Enolase-like C-terminal domain"/>
    <property type="match status" value="1"/>
</dbReference>
<evidence type="ECO:0000313" key="10">
    <source>
        <dbReference type="EMBL" id="CUS54160.1"/>
    </source>
</evidence>
<dbReference type="SMART" id="SM01193">
    <property type="entry name" value="Enolase_N"/>
    <property type="match status" value="1"/>
</dbReference>
<comment type="similarity">
    <text evidence="3">Belongs to the enolase family.</text>
</comment>
<evidence type="ECO:0000256" key="6">
    <source>
        <dbReference type="ARBA" id="ARBA00023152"/>
    </source>
</evidence>
<sequence length="444" mass="47260">MSVRIASVTGREVIDSRGNPTIQAVVVLSDGSIGSAAVPSGASTGSLEAVELRDGDPSRYSGLGVLRAVENVNTEISECVFKLDPFEQSAIDNALIDLDGTANKSRLGANAILGVSLAIARASACSTKQPLYGYLRQIFGGGDWVLPVPQMNILNGGAHADNRVDFQEFMILPVGSTSISDAVRVGADVFHTLRRILKQMGLNTGVGDEGGFAPEIGSNEQAIETVLEAITQAGYTPGVDVCLGLDVASSEFFRDGQYCLEGDGQTYTSGEFVQLIMDWIERYPILTIEDAMAEDDWDGWELITRAVGNRIQLTGDDLFVTNPRIFEKGIDRKIANSILIKVNQIGTLSETFEAIHMAKAANYGVTISHRSGETEDTTIADLAVATGAGQIKTGSLCRSERVSKYNRLMMIEEELGSTASFAGLSGFPHCKTSGSTSKPPTSSG</sequence>
<dbReference type="InterPro" id="IPR036849">
    <property type="entry name" value="Enolase-like_C_sf"/>
</dbReference>
<dbReference type="PANTHER" id="PTHR11902:SF1">
    <property type="entry name" value="ENOLASE"/>
    <property type="match status" value="1"/>
</dbReference>
<evidence type="ECO:0000256" key="5">
    <source>
        <dbReference type="ARBA" id="ARBA00022842"/>
    </source>
</evidence>
<proteinExistence type="inferred from homology"/>
<accession>A0A160TUQ7</accession>
<dbReference type="PROSITE" id="PS00164">
    <property type="entry name" value="ENOLASE"/>
    <property type="match status" value="1"/>
</dbReference>
<dbReference type="InterPro" id="IPR029017">
    <property type="entry name" value="Enolase-like_N"/>
</dbReference>
<evidence type="ECO:0000256" key="7">
    <source>
        <dbReference type="ARBA" id="ARBA00023239"/>
    </source>
</evidence>
<dbReference type="GO" id="GO:0000287">
    <property type="term" value="F:magnesium ion binding"/>
    <property type="evidence" value="ECO:0007669"/>
    <property type="project" value="InterPro"/>
</dbReference>
<evidence type="ECO:0000259" key="9">
    <source>
        <dbReference type="SMART" id="SM01193"/>
    </source>
</evidence>
<evidence type="ECO:0000256" key="3">
    <source>
        <dbReference type="ARBA" id="ARBA00009604"/>
    </source>
</evidence>
<keyword evidence="7 10" id="KW-0456">Lyase</keyword>
<gene>
    <name evidence="10" type="ORF">MGWOODY_XGa636</name>
</gene>
<evidence type="ECO:0000256" key="1">
    <source>
        <dbReference type="ARBA" id="ARBA00001946"/>
    </source>
</evidence>
<dbReference type="NCBIfam" id="TIGR01060">
    <property type="entry name" value="eno"/>
    <property type="match status" value="1"/>
</dbReference>
<dbReference type="SFLD" id="SFLDG00178">
    <property type="entry name" value="enolase"/>
    <property type="match status" value="1"/>
</dbReference>
<dbReference type="PRINTS" id="PR00148">
    <property type="entry name" value="ENOLASE"/>
</dbReference>
<evidence type="ECO:0000259" key="8">
    <source>
        <dbReference type="SMART" id="SM01192"/>
    </source>
</evidence>
<protein>
    <recommendedName>
        <fullName evidence="4">phosphopyruvate hydratase</fullName>
        <ecNumber evidence="4">4.2.1.11</ecNumber>
    </recommendedName>
</protein>
<dbReference type="InterPro" id="IPR000941">
    <property type="entry name" value="Enolase"/>
</dbReference>
<dbReference type="Gene3D" id="3.30.390.10">
    <property type="entry name" value="Enolase-like, N-terminal domain"/>
    <property type="match status" value="1"/>
</dbReference>
<dbReference type="EMBL" id="CZRL01000104">
    <property type="protein sequence ID" value="CUS54160.1"/>
    <property type="molecule type" value="Genomic_DNA"/>
</dbReference>
<dbReference type="Pfam" id="PF03952">
    <property type="entry name" value="Enolase_N"/>
    <property type="match status" value="1"/>
</dbReference>
<keyword evidence="6" id="KW-0324">Glycolysis</keyword>
<dbReference type="GO" id="GO:0000015">
    <property type="term" value="C:phosphopyruvate hydratase complex"/>
    <property type="evidence" value="ECO:0007669"/>
    <property type="project" value="InterPro"/>
</dbReference>
<reference evidence="10" key="1">
    <citation type="submission" date="2015-10" db="EMBL/GenBank/DDBJ databases">
        <authorList>
            <person name="Gilbert D.G."/>
        </authorList>
    </citation>
    <scope>NUCLEOTIDE SEQUENCE</scope>
</reference>
<comment type="cofactor">
    <cofactor evidence="1">
        <name>Mg(2+)</name>
        <dbReference type="ChEBI" id="CHEBI:18420"/>
    </cofactor>
</comment>